<keyword evidence="2" id="KW-0472">Membrane</keyword>
<feature type="region of interest" description="Disordered" evidence="1">
    <location>
        <begin position="140"/>
        <end position="162"/>
    </location>
</feature>
<evidence type="ECO:0000313" key="4">
    <source>
        <dbReference type="WBParaSite" id="SMRG1_83400.1"/>
    </source>
</evidence>
<reference evidence="4" key="1">
    <citation type="submission" date="2023-11" db="UniProtKB">
        <authorList>
            <consortium name="WormBaseParasite"/>
        </authorList>
    </citation>
    <scope>IDENTIFICATION</scope>
</reference>
<proteinExistence type="predicted"/>
<feature type="region of interest" description="Disordered" evidence="1">
    <location>
        <begin position="209"/>
        <end position="252"/>
    </location>
</feature>
<dbReference type="AlphaFoldDB" id="A0AA85AGB6"/>
<dbReference type="Gene3D" id="2.60.40.150">
    <property type="entry name" value="C2 domain"/>
    <property type="match status" value="1"/>
</dbReference>
<organism evidence="3 4">
    <name type="scientific">Schistosoma margrebowiei</name>
    <dbReference type="NCBI Taxonomy" id="48269"/>
    <lineage>
        <taxon>Eukaryota</taxon>
        <taxon>Metazoa</taxon>
        <taxon>Spiralia</taxon>
        <taxon>Lophotrochozoa</taxon>
        <taxon>Platyhelminthes</taxon>
        <taxon>Trematoda</taxon>
        <taxon>Digenea</taxon>
        <taxon>Strigeidida</taxon>
        <taxon>Schistosomatoidea</taxon>
        <taxon>Schistosomatidae</taxon>
        <taxon>Schistosoma</taxon>
    </lineage>
</organism>
<evidence type="ECO:0008006" key="5">
    <source>
        <dbReference type="Google" id="ProtNLM"/>
    </source>
</evidence>
<feature type="compositionally biased region" description="Polar residues" evidence="1">
    <location>
        <begin position="239"/>
        <end position="252"/>
    </location>
</feature>
<feature type="compositionally biased region" description="Basic and acidic residues" evidence="1">
    <location>
        <begin position="209"/>
        <end position="233"/>
    </location>
</feature>
<evidence type="ECO:0000256" key="2">
    <source>
        <dbReference type="SAM" id="Phobius"/>
    </source>
</evidence>
<keyword evidence="2" id="KW-0812">Transmembrane</keyword>
<evidence type="ECO:0000313" key="3">
    <source>
        <dbReference type="Proteomes" id="UP000050790"/>
    </source>
</evidence>
<dbReference type="InterPro" id="IPR035892">
    <property type="entry name" value="C2_domain_sf"/>
</dbReference>
<dbReference type="Proteomes" id="UP000050790">
    <property type="component" value="Unassembled WGS sequence"/>
</dbReference>
<keyword evidence="2" id="KW-1133">Transmembrane helix</keyword>
<feature type="compositionally biased region" description="Acidic residues" evidence="1">
    <location>
        <begin position="150"/>
        <end position="162"/>
    </location>
</feature>
<accession>A0AA85AGB6</accession>
<dbReference type="WBParaSite" id="SMRG1_83400.1">
    <property type="protein sequence ID" value="SMRG1_83400.1"/>
    <property type="gene ID" value="SMRG1_83400"/>
</dbReference>
<name>A0AA85AGB6_9TREM</name>
<evidence type="ECO:0000256" key="1">
    <source>
        <dbReference type="SAM" id="MobiDB-lite"/>
    </source>
</evidence>
<sequence>MSTRREHLLESNVTKATNNNNHSNYLQNDEIEFEMFHLTNNLLIILLSVLCIIIILLLLIYIVYRRLRHHQHHDSQYFSNPFKIYNKNNNKNNNDDEYICFTKSNQVPFNRYTQIQTPELSLKSMNIPLKTFHKSNDPFYHYTNDHNHDDDDEDEKEEDEDDVNDDFYREFNESKPIYNYTEHYQTSYIQSNVIQSKQQYIESAELKRRKEHFHRSTNDQKKSESHLITENNRKGIRRVSSTPNIPRLVDNQSNNVDINHLLGCEEGEDNGDNNGKSLDDHELFKVNNENENDIVDFTLTDSIEDSTVNDTLEPLENSTNHLSFIPIIHPNWTTERGIPERGYITLAVRIDGDLSNIKKHPFLSVYIFDARCIMSRSVEPKAGKFYVKARLQLAGLNNSVSMLSLSQISTKSLRIFSDKMDIFKTNRMSSTVHSGCTPVRRAYRSPIFRHKIILPLPLNIIEVINNRSTSLFQSMESITSIGLEDDTIQNYELKIDLKERHACKTNDLHSNSTVQYLPYWKSSQLIGSVYIPITSKMWQYLMDDVNKLRRSTVVNVSTFEDIKTKEKSLELLPNKLLWFVRCLKVPDENANSRGEITFGMQYNQENGSLTISLFNCAAMNLPKRTKNLFVRASLCSNWKLFRTVQSRATARLTVNSAEFILGEKLNFIIEEDISRVCIILSVFARSGSKLQEATTLIGRCVTGPSDLACGDGLSHWTSVCSKQGMIRRTHILS</sequence>
<feature type="transmembrane region" description="Helical" evidence="2">
    <location>
        <begin position="42"/>
        <end position="64"/>
    </location>
</feature>
<protein>
    <recommendedName>
        <fullName evidence="5">C2 domain-containing protein</fullName>
    </recommendedName>
</protein>